<keyword evidence="2" id="KW-0677">Repeat</keyword>
<dbReference type="eggNOG" id="KOG4197">
    <property type="taxonomic scope" value="Eukaryota"/>
</dbReference>
<evidence type="ECO:0000313" key="5">
    <source>
        <dbReference type="EMBL" id="EFC46997.1"/>
    </source>
</evidence>
<protein>
    <submittedName>
        <fullName evidence="5">Predicted protein</fullName>
    </submittedName>
</protein>
<dbReference type="InParanoid" id="D2V877"/>
<dbReference type="InterPro" id="IPR050872">
    <property type="entry name" value="PPR_P_subfamily"/>
</dbReference>
<dbReference type="VEuPathDB" id="AmoebaDB:NAEGRDRAFT_47450"/>
<dbReference type="Proteomes" id="UP000006671">
    <property type="component" value="Unassembled WGS sequence"/>
</dbReference>
<evidence type="ECO:0000256" key="3">
    <source>
        <dbReference type="PROSITE-ProRule" id="PRU00708"/>
    </source>
</evidence>
<accession>D2V877</accession>
<comment type="similarity">
    <text evidence="1">Belongs to the PPR family. P subfamily.</text>
</comment>
<name>D2V877_NAEGR</name>
<dbReference type="STRING" id="5762.D2V877"/>
<proteinExistence type="inferred from homology"/>
<dbReference type="OrthoDB" id="822380at2759"/>
<sequence>MKRRYCPVVLRSLLGVSSSSRSGKGLNSINFSSTLQANLTKNISNGMLCSENFHHHHHGRSIGLDYIKTAFKAFSKSETVNSEPKTASSEKQIQNESSTSTTIIDSEFSKDKEYKKLESMEKKRRFENIINYYVLNCKKKPLANPDRDFALYKFFLNAFSMIRQAHSALDCLNELKEKTHKPIPSSYCDIVIHSLLSSGREEEATALLKEMENTMNLVIEGPDKTTYTRFFEYYSKEGKLYPALSLLESVHKQYSIDKATKQTMKYQPVPPDFPMFKAALKLLTEQGKMKLASNCLYLMTKHYKIDVNAPIYELFLNGYCKMGDIHSAKGYFESIKSLQKAGHASLNTLRLTYITFIKALCESGDLNSAEEVLKEFHERKFQEDPALIGAFIEGHAKTGNIQAALDIYHQSREAGLHIFPSSFASLIRSFCKMGNFEMANRILEEAFTTFKGTRGDEPLSYCSNFLLRGYLDAGKLVEASHLFEKMKSSGQKITSHTYNSLINGFCKANNQQRAIEIVGEMKNSHVQPDIYSIAPIIQSFLQSNNLENAQMFLDFATKKFNIKTNFHICCMFVQYGTVQRNAEIVNQYYQKGIEYAKKNSSENSLYFYNQVLNYHAIFGNVELCEKVLLDMANMYTHPNTISYLYTSTAFALQSKFLESRKYLQKVPGITVDENSKEALSLPELKFIFLKLIETKSFSLANTLLYDCLLPNGIVDLDILHTGMKLNLEVVDRVQKLYDSCIKYSIEPVRETEDLLLKSKRMAESESITEVSDFVKVVRY</sequence>
<dbReference type="InterPro" id="IPR057027">
    <property type="entry name" value="TPR_mt"/>
</dbReference>
<feature type="repeat" description="PPR" evidence="3">
    <location>
        <begin position="494"/>
        <end position="528"/>
    </location>
</feature>
<dbReference type="KEGG" id="ngr:NAEGRDRAFT_47450"/>
<feature type="domain" description="Pentatricopeptide repeat-containing protein-mitochondrial" evidence="4">
    <location>
        <begin position="280"/>
        <end position="410"/>
    </location>
</feature>
<feature type="repeat" description="PPR" evidence="3">
    <location>
        <begin position="459"/>
        <end position="493"/>
    </location>
</feature>
<dbReference type="Pfam" id="PF13041">
    <property type="entry name" value="PPR_2"/>
    <property type="match status" value="1"/>
</dbReference>
<dbReference type="OMA" id="FEMANRI"/>
<dbReference type="GeneID" id="8861175"/>
<dbReference type="InterPro" id="IPR011990">
    <property type="entry name" value="TPR-like_helical_dom_sf"/>
</dbReference>
<evidence type="ECO:0000256" key="2">
    <source>
        <dbReference type="ARBA" id="ARBA00022737"/>
    </source>
</evidence>
<dbReference type="Pfam" id="PF23276">
    <property type="entry name" value="TPR_24"/>
    <property type="match status" value="1"/>
</dbReference>
<reference evidence="5 6" key="1">
    <citation type="journal article" date="2010" name="Cell">
        <title>The genome of Naegleria gruberi illuminates early eukaryotic versatility.</title>
        <authorList>
            <person name="Fritz-Laylin L.K."/>
            <person name="Prochnik S.E."/>
            <person name="Ginger M.L."/>
            <person name="Dacks J.B."/>
            <person name="Carpenter M.L."/>
            <person name="Field M.C."/>
            <person name="Kuo A."/>
            <person name="Paredez A."/>
            <person name="Chapman J."/>
            <person name="Pham J."/>
            <person name="Shu S."/>
            <person name="Neupane R."/>
            <person name="Cipriano M."/>
            <person name="Mancuso J."/>
            <person name="Tu H."/>
            <person name="Salamov A."/>
            <person name="Lindquist E."/>
            <person name="Shapiro H."/>
            <person name="Lucas S."/>
            <person name="Grigoriev I.V."/>
            <person name="Cande W.Z."/>
            <person name="Fulton C."/>
            <person name="Rokhsar D.S."/>
            <person name="Dawson S.C."/>
        </authorList>
    </citation>
    <scope>NUCLEOTIDE SEQUENCE [LARGE SCALE GENOMIC DNA]</scope>
    <source>
        <strain evidence="5 6">NEG-M</strain>
    </source>
</reference>
<evidence type="ECO:0000313" key="6">
    <source>
        <dbReference type="Proteomes" id="UP000006671"/>
    </source>
</evidence>
<dbReference type="SUPFAM" id="SSF81901">
    <property type="entry name" value="HCP-like"/>
    <property type="match status" value="1"/>
</dbReference>
<dbReference type="PROSITE" id="PS51375">
    <property type="entry name" value="PPR"/>
    <property type="match status" value="2"/>
</dbReference>
<evidence type="ECO:0000256" key="1">
    <source>
        <dbReference type="ARBA" id="ARBA00007626"/>
    </source>
</evidence>
<gene>
    <name evidence="5" type="ORF">NAEGRDRAFT_47450</name>
</gene>
<dbReference type="AlphaFoldDB" id="D2V877"/>
<dbReference type="EMBL" id="GG738856">
    <property type="protein sequence ID" value="EFC46997.1"/>
    <property type="molecule type" value="Genomic_DNA"/>
</dbReference>
<dbReference type="InterPro" id="IPR002885">
    <property type="entry name" value="PPR_rpt"/>
</dbReference>
<dbReference type="Gene3D" id="1.25.40.10">
    <property type="entry name" value="Tetratricopeptide repeat domain"/>
    <property type="match status" value="4"/>
</dbReference>
<keyword evidence="6" id="KW-1185">Reference proteome</keyword>
<dbReference type="RefSeq" id="XP_002679741.1">
    <property type="nucleotide sequence ID" value="XM_002679695.1"/>
</dbReference>
<dbReference type="NCBIfam" id="TIGR00756">
    <property type="entry name" value="PPR"/>
    <property type="match status" value="2"/>
</dbReference>
<dbReference type="PANTHER" id="PTHR46128">
    <property type="entry name" value="MITOCHONDRIAL GROUP I INTRON SPLICING FACTOR CCM1"/>
    <property type="match status" value="1"/>
</dbReference>
<dbReference type="Pfam" id="PF01535">
    <property type="entry name" value="PPR"/>
    <property type="match status" value="2"/>
</dbReference>
<organism evidence="6">
    <name type="scientific">Naegleria gruberi</name>
    <name type="common">Amoeba</name>
    <dbReference type="NCBI Taxonomy" id="5762"/>
    <lineage>
        <taxon>Eukaryota</taxon>
        <taxon>Discoba</taxon>
        <taxon>Heterolobosea</taxon>
        <taxon>Tetramitia</taxon>
        <taxon>Eutetramitia</taxon>
        <taxon>Vahlkampfiidae</taxon>
        <taxon>Naegleria</taxon>
    </lineage>
</organism>
<evidence type="ECO:0000259" key="4">
    <source>
        <dbReference type="Pfam" id="PF23276"/>
    </source>
</evidence>
<dbReference type="PANTHER" id="PTHR46128:SF102">
    <property type="entry name" value="PENTACOTRIPEPTIDE-REPEAT REGION OF PRORP DOMAIN-CONTAINING PROTEIN"/>
    <property type="match status" value="1"/>
</dbReference>